<accession>A0A2P2QK65</accession>
<evidence type="ECO:0000313" key="1">
    <source>
        <dbReference type="EMBL" id="MBX67371.1"/>
    </source>
</evidence>
<organism evidence="1">
    <name type="scientific">Rhizophora mucronata</name>
    <name type="common">Asiatic mangrove</name>
    <dbReference type="NCBI Taxonomy" id="61149"/>
    <lineage>
        <taxon>Eukaryota</taxon>
        <taxon>Viridiplantae</taxon>
        <taxon>Streptophyta</taxon>
        <taxon>Embryophyta</taxon>
        <taxon>Tracheophyta</taxon>
        <taxon>Spermatophyta</taxon>
        <taxon>Magnoliopsida</taxon>
        <taxon>eudicotyledons</taxon>
        <taxon>Gunneridae</taxon>
        <taxon>Pentapetalae</taxon>
        <taxon>rosids</taxon>
        <taxon>fabids</taxon>
        <taxon>Malpighiales</taxon>
        <taxon>Rhizophoraceae</taxon>
        <taxon>Rhizophora</taxon>
    </lineage>
</organism>
<name>A0A2P2QK65_RHIMU</name>
<protein>
    <submittedName>
        <fullName evidence="1">Uncharacterized protein</fullName>
    </submittedName>
</protein>
<proteinExistence type="predicted"/>
<reference evidence="1" key="1">
    <citation type="submission" date="2018-02" db="EMBL/GenBank/DDBJ databases">
        <title>Rhizophora mucronata_Transcriptome.</title>
        <authorList>
            <person name="Meera S.P."/>
            <person name="Sreeshan A."/>
            <person name="Augustine A."/>
        </authorList>
    </citation>
    <scope>NUCLEOTIDE SEQUENCE</scope>
    <source>
        <tissue evidence="1">Leaf</tissue>
    </source>
</reference>
<sequence>MSCFIQNKNKKNKLNTVTTSHNNVLILKDETRKLSNL</sequence>
<dbReference type="EMBL" id="GGEC01086887">
    <property type="protein sequence ID" value="MBX67371.1"/>
    <property type="molecule type" value="Transcribed_RNA"/>
</dbReference>
<dbReference type="AlphaFoldDB" id="A0A2P2QK65"/>